<dbReference type="Proteomes" id="UP001206126">
    <property type="component" value="Unassembled WGS sequence"/>
</dbReference>
<dbReference type="Pfam" id="PF00672">
    <property type="entry name" value="HAMP"/>
    <property type="match status" value="1"/>
</dbReference>
<keyword evidence="2" id="KW-1003">Cell membrane</keyword>
<dbReference type="CDD" id="cd11386">
    <property type="entry name" value="MCP_signal"/>
    <property type="match status" value="1"/>
</dbReference>
<feature type="domain" description="HAMP" evidence="14">
    <location>
        <begin position="211"/>
        <end position="263"/>
    </location>
</feature>
<keyword evidence="5" id="KW-0997">Cell inner membrane</keyword>
<dbReference type="InterPro" id="IPR003660">
    <property type="entry name" value="HAMP_dom"/>
</dbReference>
<protein>
    <submittedName>
        <fullName evidence="15">Methyl-accepting chemotaxis protein</fullName>
    </submittedName>
</protein>
<dbReference type="Pfam" id="PF00015">
    <property type="entry name" value="MCPsignal"/>
    <property type="match status" value="1"/>
</dbReference>
<dbReference type="SMART" id="SM00304">
    <property type="entry name" value="HAMP"/>
    <property type="match status" value="1"/>
</dbReference>
<keyword evidence="3" id="KW-0488">Methylation</keyword>
<dbReference type="InterPro" id="IPR051310">
    <property type="entry name" value="MCP_chemotaxis"/>
</dbReference>
<evidence type="ECO:0000313" key="16">
    <source>
        <dbReference type="Proteomes" id="UP001206126"/>
    </source>
</evidence>
<keyword evidence="6 12" id="KW-0812">Transmembrane</keyword>
<dbReference type="PANTHER" id="PTHR43531">
    <property type="entry name" value="PROTEIN ICFG"/>
    <property type="match status" value="1"/>
</dbReference>
<organism evidence="15 16">
    <name type="scientific">Massilia agilis</name>
    <dbReference type="NCBI Taxonomy" id="1811226"/>
    <lineage>
        <taxon>Bacteria</taxon>
        <taxon>Pseudomonadati</taxon>
        <taxon>Pseudomonadota</taxon>
        <taxon>Betaproteobacteria</taxon>
        <taxon>Burkholderiales</taxon>
        <taxon>Oxalobacteraceae</taxon>
        <taxon>Telluria group</taxon>
        <taxon>Massilia</taxon>
    </lineage>
</organism>
<keyword evidence="16" id="KW-1185">Reference proteome</keyword>
<feature type="domain" description="Methyl-accepting transducer" evidence="13">
    <location>
        <begin position="268"/>
        <end position="497"/>
    </location>
</feature>
<keyword evidence="7 12" id="KW-1133">Transmembrane helix</keyword>
<dbReference type="InterPro" id="IPR003122">
    <property type="entry name" value="Tar_rcpt_lig-bd"/>
</dbReference>
<dbReference type="SUPFAM" id="SSF58104">
    <property type="entry name" value="Methyl-accepting chemotaxis protein (MCP) signaling domain"/>
    <property type="match status" value="1"/>
</dbReference>
<proteinExistence type="inferred from homology"/>
<dbReference type="EMBL" id="JANUHB010000001">
    <property type="protein sequence ID" value="MCS0807239.1"/>
    <property type="molecule type" value="Genomic_DNA"/>
</dbReference>
<dbReference type="RefSeq" id="WP_258821014.1">
    <property type="nucleotide sequence ID" value="NZ_JANUHB010000001.1"/>
</dbReference>
<dbReference type="PRINTS" id="PR00260">
    <property type="entry name" value="CHEMTRNSDUCR"/>
</dbReference>
<feature type="transmembrane region" description="Helical" evidence="12">
    <location>
        <begin position="12"/>
        <end position="33"/>
    </location>
</feature>
<evidence type="ECO:0000256" key="8">
    <source>
        <dbReference type="ARBA" id="ARBA00023136"/>
    </source>
</evidence>
<dbReference type="PROSITE" id="PS50111">
    <property type="entry name" value="CHEMOTAXIS_TRANSDUC_2"/>
    <property type="match status" value="1"/>
</dbReference>
<evidence type="ECO:0000256" key="2">
    <source>
        <dbReference type="ARBA" id="ARBA00022475"/>
    </source>
</evidence>
<evidence type="ECO:0000259" key="13">
    <source>
        <dbReference type="PROSITE" id="PS50111"/>
    </source>
</evidence>
<evidence type="ECO:0000259" key="14">
    <source>
        <dbReference type="PROSITE" id="PS50885"/>
    </source>
</evidence>
<dbReference type="SMART" id="SM00283">
    <property type="entry name" value="MA"/>
    <property type="match status" value="1"/>
</dbReference>
<name>A0ABT2D7I9_9BURK</name>
<evidence type="ECO:0000256" key="5">
    <source>
        <dbReference type="ARBA" id="ARBA00022519"/>
    </source>
</evidence>
<comment type="caution">
    <text evidence="15">The sequence shown here is derived from an EMBL/GenBank/DDBJ whole genome shotgun (WGS) entry which is preliminary data.</text>
</comment>
<evidence type="ECO:0000256" key="11">
    <source>
        <dbReference type="PROSITE-ProRule" id="PRU00284"/>
    </source>
</evidence>
<dbReference type="PROSITE" id="PS50885">
    <property type="entry name" value="HAMP"/>
    <property type="match status" value="1"/>
</dbReference>
<dbReference type="InterPro" id="IPR004090">
    <property type="entry name" value="Chemotax_Me-accpt_rcpt"/>
</dbReference>
<keyword evidence="9 11" id="KW-0807">Transducer</keyword>
<comment type="subcellular location">
    <subcellularLocation>
        <location evidence="1">Cell inner membrane</location>
        <topology evidence="1">Multi-pass membrane protein</topology>
    </subcellularLocation>
</comment>
<evidence type="ECO:0000313" key="15">
    <source>
        <dbReference type="EMBL" id="MCS0807239.1"/>
    </source>
</evidence>
<evidence type="ECO:0000256" key="6">
    <source>
        <dbReference type="ARBA" id="ARBA00022692"/>
    </source>
</evidence>
<evidence type="ECO:0000256" key="12">
    <source>
        <dbReference type="SAM" id="Phobius"/>
    </source>
</evidence>
<evidence type="ECO:0000256" key="3">
    <source>
        <dbReference type="ARBA" id="ARBA00022481"/>
    </source>
</evidence>
<keyword evidence="8 12" id="KW-0472">Membrane</keyword>
<evidence type="ECO:0000256" key="1">
    <source>
        <dbReference type="ARBA" id="ARBA00004429"/>
    </source>
</evidence>
<evidence type="ECO:0000256" key="4">
    <source>
        <dbReference type="ARBA" id="ARBA00022500"/>
    </source>
</evidence>
<keyword evidence="4" id="KW-0145">Chemotaxis</keyword>
<evidence type="ECO:0000256" key="9">
    <source>
        <dbReference type="ARBA" id="ARBA00023224"/>
    </source>
</evidence>
<dbReference type="Pfam" id="PF02203">
    <property type="entry name" value="TarH"/>
    <property type="match status" value="1"/>
</dbReference>
<comment type="similarity">
    <text evidence="10">Belongs to the methyl-accepting chemotaxis (MCP) protein family.</text>
</comment>
<reference evidence="15 16" key="1">
    <citation type="submission" date="2022-08" db="EMBL/GenBank/DDBJ databases">
        <title>Reclassification of Massilia species as members of the genera Telluria, Duganella, Pseudoduganella, Mokoshia gen. nov. and Zemynaea gen. nov. using orthogonal and non-orthogonal genome-based approaches.</title>
        <authorList>
            <person name="Bowman J.P."/>
        </authorList>
    </citation>
    <scope>NUCLEOTIDE SEQUENCE [LARGE SCALE GENOMIC DNA]</scope>
    <source>
        <strain evidence="15 16">JCM 31605</strain>
    </source>
</reference>
<evidence type="ECO:0000256" key="10">
    <source>
        <dbReference type="ARBA" id="ARBA00029447"/>
    </source>
</evidence>
<gene>
    <name evidence="15" type="ORF">NX774_04805</name>
</gene>
<accession>A0ABT2D7I9</accession>
<evidence type="ECO:0000256" key="7">
    <source>
        <dbReference type="ARBA" id="ARBA00022989"/>
    </source>
</evidence>
<feature type="transmembrane region" description="Helical" evidence="12">
    <location>
        <begin position="190"/>
        <end position="210"/>
    </location>
</feature>
<dbReference type="Gene3D" id="1.10.287.950">
    <property type="entry name" value="Methyl-accepting chemotaxis protein"/>
    <property type="match status" value="1"/>
</dbReference>
<dbReference type="PANTHER" id="PTHR43531:SF14">
    <property type="entry name" value="METHYL-ACCEPTING CHEMOTAXIS PROTEIN I-RELATED"/>
    <property type="match status" value="1"/>
</dbReference>
<dbReference type="InterPro" id="IPR004089">
    <property type="entry name" value="MCPsignal_dom"/>
</dbReference>
<sequence>MFKNTTIKARLMFVIATLSVLMVIVGGAGLSGIKDTNAALETVYGDRLVALGDLNTFSRNTLRGEQVMLKMLVGDAAIVDADLDAVEKGFANAEKAWAHYRSTQMAGDEAATAQEFDQALGPYLAQGVRPLIAALRARDIEQARGIVRGALTERFKVLGQPMNKLTQLQIDVAAAEFARSQQRYAVLRNVSIALICAGLALGAAIGFWLVRSITVPLDRAVAVAKAVAAGDLTQRIETETNNETGQLLRALHDMNEGLRRIVDEVRGGTEAITTASQEIASGNLDLSSRTEQQASSLEETASAMEELTSTVQQNADNARHANQLVLAASGYASDGGAAMGDVVAMMQAIRESSRKIGEIIGVIDGIAFQTNILALNAAVEAARAGEQGRGFAVVAGEVRNLAQRSAAAAKEIKTLIQGSVEQVDAGGKIVDRAGATMERIVTSIKQVADIAGEITSASEEQGAGIGQINEAIVQMDQVTQQNAALVEEAAAAAASLQDQAVALAGTVAVFRTGHEARAAAAARSLPALAHAA</sequence>